<comment type="caution">
    <text evidence="3">The sequence shown here is derived from an EMBL/GenBank/DDBJ whole genome shotgun (WGS) entry which is preliminary data.</text>
</comment>
<sequence length="241" mass="27640">MEELKHRKSTTVKDVLGQEDESFPMDKAVKEALPREQPTYVDGTDRSYLLKIAHGEDGGVRFRAHGHLRYKKADPVRYIYLSEFMNMDVIKAPDPDELSLKLAEIHRKGESPTGSSASRRHLRRHDAAYSRWQDSCAEFFARLLQSVCKLDTEANGRWPGMELALLQLVDTVIPRLMDSLTHKGQPVEPTIIHGDLWEPNLGTDHKTDRLLSLRSPVYIQKSLEHYPAAEPVEEFDNRNRL</sequence>
<evidence type="ECO:0000256" key="2">
    <source>
        <dbReference type="ARBA" id="ARBA00048655"/>
    </source>
</evidence>
<dbReference type="InterPro" id="IPR011009">
    <property type="entry name" value="Kinase-like_dom_sf"/>
</dbReference>
<dbReference type="EC" id="2.7.1.172" evidence="1"/>
<evidence type="ECO:0000313" key="3">
    <source>
        <dbReference type="EMBL" id="KAJ9138764.1"/>
    </source>
</evidence>
<gene>
    <name evidence="3" type="ORF">NKR19_g7725</name>
</gene>
<comment type="catalytic activity">
    <reaction evidence="2">
        <text>N(6)-D-ribulosyl-L-lysyl-[protein] + ATP = N(6)-(3-O-phospho-D-ribulosyl)-L-lysyl-[protein] + ADP + H(+)</text>
        <dbReference type="Rhea" id="RHEA:48432"/>
        <dbReference type="Rhea" id="RHEA-COMP:12103"/>
        <dbReference type="Rhea" id="RHEA-COMP:12104"/>
        <dbReference type="ChEBI" id="CHEBI:15378"/>
        <dbReference type="ChEBI" id="CHEBI:30616"/>
        <dbReference type="ChEBI" id="CHEBI:90418"/>
        <dbReference type="ChEBI" id="CHEBI:90420"/>
        <dbReference type="ChEBI" id="CHEBI:456216"/>
        <dbReference type="EC" id="2.7.1.172"/>
    </reaction>
    <physiologicalReaction direction="left-to-right" evidence="2">
        <dbReference type="Rhea" id="RHEA:48433"/>
    </physiologicalReaction>
</comment>
<dbReference type="InterPro" id="IPR016477">
    <property type="entry name" value="Fructo-/Ketosamine-3-kinase"/>
</dbReference>
<dbReference type="Pfam" id="PF03881">
    <property type="entry name" value="Fructosamin_kin"/>
    <property type="match status" value="1"/>
</dbReference>
<organism evidence="3 4">
    <name type="scientific">Coniochaeta hoffmannii</name>
    <dbReference type="NCBI Taxonomy" id="91930"/>
    <lineage>
        <taxon>Eukaryota</taxon>
        <taxon>Fungi</taxon>
        <taxon>Dikarya</taxon>
        <taxon>Ascomycota</taxon>
        <taxon>Pezizomycotina</taxon>
        <taxon>Sordariomycetes</taxon>
        <taxon>Sordariomycetidae</taxon>
        <taxon>Coniochaetales</taxon>
        <taxon>Coniochaetaceae</taxon>
        <taxon>Coniochaeta</taxon>
    </lineage>
</organism>
<evidence type="ECO:0000313" key="4">
    <source>
        <dbReference type="Proteomes" id="UP001174691"/>
    </source>
</evidence>
<dbReference type="Gene3D" id="3.90.1200.10">
    <property type="match status" value="1"/>
</dbReference>
<dbReference type="EMBL" id="JANBVN010000140">
    <property type="protein sequence ID" value="KAJ9138764.1"/>
    <property type="molecule type" value="Genomic_DNA"/>
</dbReference>
<keyword evidence="4" id="KW-1185">Reference proteome</keyword>
<proteinExistence type="predicted"/>
<dbReference type="AlphaFoldDB" id="A0AA38R8B4"/>
<reference evidence="3" key="1">
    <citation type="submission" date="2022-07" db="EMBL/GenBank/DDBJ databases">
        <title>Fungi with potential for degradation of polypropylene.</title>
        <authorList>
            <person name="Gostincar C."/>
        </authorList>
    </citation>
    <scope>NUCLEOTIDE SEQUENCE</scope>
    <source>
        <strain evidence="3">EXF-13287</strain>
    </source>
</reference>
<protein>
    <recommendedName>
        <fullName evidence="1">protein-ribulosamine 3-kinase</fullName>
        <ecNumber evidence="1">2.7.1.172</ecNumber>
    </recommendedName>
</protein>
<dbReference type="GO" id="GO:0102193">
    <property type="term" value="F:protein-ribulosamine 3-kinase activity"/>
    <property type="evidence" value="ECO:0007669"/>
    <property type="project" value="UniProtKB-EC"/>
</dbReference>
<accession>A0AA38R8B4</accession>
<evidence type="ECO:0000256" key="1">
    <source>
        <dbReference type="ARBA" id="ARBA00011961"/>
    </source>
</evidence>
<dbReference type="SUPFAM" id="SSF56112">
    <property type="entry name" value="Protein kinase-like (PK-like)"/>
    <property type="match status" value="1"/>
</dbReference>
<name>A0AA38R8B4_9PEZI</name>
<dbReference type="Proteomes" id="UP001174691">
    <property type="component" value="Unassembled WGS sequence"/>
</dbReference>